<dbReference type="EMBL" id="JADBEC010000001">
    <property type="protein sequence ID" value="MBE1506916.1"/>
    <property type="molecule type" value="Genomic_DNA"/>
</dbReference>
<evidence type="ECO:0000313" key="2">
    <source>
        <dbReference type="Proteomes" id="UP000620262"/>
    </source>
</evidence>
<proteinExistence type="predicted"/>
<gene>
    <name evidence="1" type="ORF">H4W29_004097</name>
</gene>
<comment type="caution">
    <text evidence="1">The sequence shown here is derived from an EMBL/GenBank/DDBJ whole genome shotgun (WGS) entry which is preliminary data.</text>
</comment>
<evidence type="ECO:0000313" key="1">
    <source>
        <dbReference type="EMBL" id="MBE1506916.1"/>
    </source>
</evidence>
<accession>A0ABR9IUQ6</accession>
<protein>
    <recommendedName>
        <fullName evidence="3">Peptidase M48 domain-containing protein</fullName>
    </recommendedName>
</protein>
<reference evidence="1 2" key="1">
    <citation type="submission" date="2020-10" db="EMBL/GenBank/DDBJ databases">
        <title>Sequencing the genomes of 1000 actinobacteria strains.</title>
        <authorList>
            <person name="Klenk H.-P."/>
        </authorList>
    </citation>
    <scope>NUCLEOTIDE SEQUENCE [LARGE SCALE GENOMIC DNA]</scope>
    <source>
        <strain evidence="1 2">DSM 7307</strain>
    </source>
</reference>
<organism evidence="1 2">
    <name type="scientific">Rhizobium viscosum</name>
    <name type="common">Arthrobacter viscosus</name>
    <dbReference type="NCBI Taxonomy" id="1673"/>
    <lineage>
        <taxon>Bacteria</taxon>
        <taxon>Pseudomonadati</taxon>
        <taxon>Pseudomonadota</taxon>
        <taxon>Alphaproteobacteria</taxon>
        <taxon>Hyphomicrobiales</taxon>
        <taxon>Rhizobiaceae</taxon>
        <taxon>Rhizobium/Agrobacterium group</taxon>
        <taxon>Rhizobium</taxon>
    </lineage>
</organism>
<keyword evidence="2" id="KW-1185">Reference proteome</keyword>
<dbReference type="Proteomes" id="UP000620262">
    <property type="component" value="Unassembled WGS sequence"/>
</dbReference>
<sequence>MYLSDFAPRDIVHEAFDGIKERTMTQLSANVDFSLTFINENTLRIFVRSAPADEGQWRYEVVITNRLYDLITGCFFILASCIPSVNGCDIPSATDFTDLPPFNPSTQNIEQRISEVSNEIEIDDQRIDLFFDFIREAWVLLIFHELAHITAGHLRFMESDRARWEANSAYSRACEYEADDLAAKWIMKRAVLNAPVWRRGAEIRENLTSPSPQFSCLVVSVLFLAVRVRTDVENDDYLPSEVRHLMMIMAIGNAVNWPSQEARIEETFHYMTEATRLLDMVVGMPPSDKPIIVTDFDPDYQEKIVEQVHQEYLALSHEWQGFAFRK</sequence>
<dbReference type="RefSeq" id="WP_192730549.1">
    <property type="nucleotide sequence ID" value="NZ_BAAAVL010000014.1"/>
</dbReference>
<evidence type="ECO:0008006" key="3">
    <source>
        <dbReference type="Google" id="ProtNLM"/>
    </source>
</evidence>
<name>A0ABR9IUQ6_RHIVS</name>